<dbReference type="InterPro" id="IPR047661">
    <property type="entry name" value="IstB"/>
</dbReference>
<dbReference type="Pfam" id="PF01695">
    <property type="entry name" value="IstB_IS21"/>
    <property type="match status" value="1"/>
</dbReference>
<evidence type="ECO:0000256" key="1">
    <source>
        <dbReference type="ARBA" id="ARBA00008059"/>
    </source>
</evidence>
<evidence type="ECO:0000259" key="5">
    <source>
        <dbReference type="SMART" id="SM00382"/>
    </source>
</evidence>
<reference evidence="6 7" key="1">
    <citation type="submission" date="2022-11" db="EMBL/GenBank/DDBJ databases">
        <title>Minimal conservation of predation-associated metabolite biosynthetic gene clusters underscores biosynthetic potential of Myxococcota including descriptions for ten novel species: Archangium lansinium sp. nov., Myxococcus landrumus sp. nov., Nannocystis bai.</title>
        <authorList>
            <person name="Ahearne A."/>
            <person name="Stevens C."/>
            <person name="Dowd S."/>
        </authorList>
    </citation>
    <scope>NUCLEOTIDE SEQUENCE [LARGE SCALE GENOMIC DNA]</scope>
    <source>
        <strain evidence="6 7">BB15-2</strain>
    </source>
</reference>
<dbReference type="NCBIfam" id="NF038214">
    <property type="entry name" value="IS21_help_AAA"/>
    <property type="match status" value="1"/>
</dbReference>
<evidence type="ECO:0000313" key="7">
    <source>
        <dbReference type="Proteomes" id="UP001221686"/>
    </source>
</evidence>
<evidence type="ECO:0000256" key="4">
    <source>
        <dbReference type="SAM" id="MobiDB-lite"/>
    </source>
</evidence>
<evidence type="ECO:0000256" key="2">
    <source>
        <dbReference type="ARBA" id="ARBA00022741"/>
    </source>
</evidence>
<evidence type="ECO:0000313" key="6">
    <source>
        <dbReference type="EMBL" id="MDC0716224.1"/>
    </source>
</evidence>
<dbReference type="SMART" id="SM00382">
    <property type="entry name" value="AAA"/>
    <property type="match status" value="1"/>
</dbReference>
<comment type="caution">
    <text evidence="6">The sequence shown here is derived from an EMBL/GenBank/DDBJ whole genome shotgun (WGS) entry which is preliminary data.</text>
</comment>
<dbReference type="RefSeq" id="WP_272084671.1">
    <property type="nucleotide sequence ID" value="NZ_JAQNDL010000001.1"/>
</dbReference>
<name>A0ABT5DRK3_9BACT</name>
<protein>
    <submittedName>
        <fullName evidence="6">IS21-like element helper ATPase IstB</fullName>
    </submittedName>
</protein>
<evidence type="ECO:0000256" key="3">
    <source>
        <dbReference type="ARBA" id="ARBA00022840"/>
    </source>
</evidence>
<gene>
    <name evidence="6" type="primary">istB</name>
    <name evidence="6" type="ORF">POL25_04935</name>
</gene>
<dbReference type="InterPro" id="IPR002611">
    <property type="entry name" value="IstB_ATP-bd"/>
</dbReference>
<dbReference type="CDD" id="cd00009">
    <property type="entry name" value="AAA"/>
    <property type="match status" value="1"/>
</dbReference>
<dbReference type="PANTHER" id="PTHR30050:SF4">
    <property type="entry name" value="ATP-BINDING PROTEIN RV3427C IN INSERTION SEQUENCE-RELATED"/>
    <property type="match status" value="1"/>
</dbReference>
<dbReference type="Gene3D" id="3.40.50.300">
    <property type="entry name" value="P-loop containing nucleotide triphosphate hydrolases"/>
    <property type="match status" value="1"/>
</dbReference>
<dbReference type="SUPFAM" id="SSF52540">
    <property type="entry name" value="P-loop containing nucleoside triphosphate hydrolases"/>
    <property type="match status" value="1"/>
</dbReference>
<sequence>MHPTEDLIPILKKLRLSGVLESLDLRRRQAVDDSLSFDEFLYRLLYDEVERRDGKQMASRLRRANFEGSKTFDSFDFNFNPKIPKHKLIDLATCNFVNRHENVLLIGKTGVGKSHVAQALGHRACMGGHHVLYTSAHDMLTQLRASRADESFDRRMLRFVGPDLLIIDDLGLRPLRHDEPIDLYEIIRQRYEHGSTIITSNRAIDEWPPLFGDPLMASAAMDRLLHHCQVLELDGNSFRNPPRRSRQAAPPADNAA</sequence>
<dbReference type="InterPro" id="IPR027417">
    <property type="entry name" value="P-loop_NTPase"/>
</dbReference>
<feature type="compositionally biased region" description="Low complexity" evidence="4">
    <location>
        <begin position="247"/>
        <end position="256"/>
    </location>
</feature>
<proteinExistence type="inferred from homology"/>
<keyword evidence="2" id="KW-0547">Nucleotide-binding</keyword>
<organism evidence="6 7">
    <name type="scientific">Nannocystis bainbridge</name>
    <dbReference type="NCBI Taxonomy" id="2995303"/>
    <lineage>
        <taxon>Bacteria</taxon>
        <taxon>Pseudomonadati</taxon>
        <taxon>Myxococcota</taxon>
        <taxon>Polyangia</taxon>
        <taxon>Nannocystales</taxon>
        <taxon>Nannocystaceae</taxon>
        <taxon>Nannocystis</taxon>
    </lineage>
</organism>
<accession>A0ABT5DRK3</accession>
<keyword evidence="3" id="KW-0067">ATP-binding</keyword>
<dbReference type="Proteomes" id="UP001221686">
    <property type="component" value="Unassembled WGS sequence"/>
</dbReference>
<comment type="similarity">
    <text evidence="1">Belongs to the IS21/IS1162 putative ATP-binding protein family.</text>
</comment>
<dbReference type="PANTHER" id="PTHR30050">
    <property type="entry name" value="CHROMOSOMAL REPLICATION INITIATOR PROTEIN DNAA"/>
    <property type="match status" value="1"/>
</dbReference>
<dbReference type="InterPro" id="IPR028350">
    <property type="entry name" value="DNAC/IstB-like"/>
</dbReference>
<feature type="region of interest" description="Disordered" evidence="4">
    <location>
        <begin position="236"/>
        <end position="256"/>
    </location>
</feature>
<keyword evidence="7" id="KW-1185">Reference proteome</keyword>
<dbReference type="InterPro" id="IPR003593">
    <property type="entry name" value="AAA+_ATPase"/>
</dbReference>
<dbReference type="PIRSF" id="PIRSF003073">
    <property type="entry name" value="DNAC_TnpB_IstB"/>
    <property type="match status" value="1"/>
</dbReference>
<feature type="domain" description="AAA+ ATPase" evidence="5">
    <location>
        <begin position="99"/>
        <end position="231"/>
    </location>
</feature>
<dbReference type="EMBL" id="JAQNDL010000001">
    <property type="protein sequence ID" value="MDC0716224.1"/>
    <property type="molecule type" value="Genomic_DNA"/>
</dbReference>